<dbReference type="PROSITE" id="PS51348">
    <property type="entry name" value="GLYCOSYL_HYDROL_F22_2"/>
    <property type="match status" value="1"/>
</dbReference>
<dbReference type="SUPFAM" id="SSF53955">
    <property type="entry name" value="Lysozyme-like"/>
    <property type="match status" value="1"/>
</dbReference>
<evidence type="ECO:0000313" key="5">
    <source>
        <dbReference type="EMBL" id="KAK1341213.1"/>
    </source>
</evidence>
<protein>
    <recommendedName>
        <fullName evidence="4">Glycosyl hydrolases family 22 (GH22) domain-containing protein</fullName>
    </recommendedName>
</protein>
<keyword evidence="6" id="KW-1185">Reference proteome</keyword>
<dbReference type="GO" id="GO:0003796">
    <property type="term" value="F:lysozyme activity"/>
    <property type="evidence" value="ECO:0007669"/>
    <property type="project" value="InterPro"/>
</dbReference>
<dbReference type="InterPro" id="IPR000974">
    <property type="entry name" value="Glyco_hydro_22_lys"/>
</dbReference>
<dbReference type="Pfam" id="PF00062">
    <property type="entry name" value="Lys"/>
    <property type="match status" value="1"/>
</dbReference>
<dbReference type="InterPro" id="IPR023346">
    <property type="entry name" value="Lysozyme-like_dom_sf"/>
</dbReference>
<dbReference type="EMBL" id="JAULJE010000007">
    <property type="protein sequence ID" value="KAK1341213.1"/>
    <property type="molecule type" value="Genomic_DNA"/>
</dbReference>
<keyword evidence="2" id="KW-1015">Disulfide bond</keyword>
<feature type="domain" description="Glycosyl hydrolases family 22 (GH22)" evidence="4">
    <location>
        <begin position="180"/>
        <end position="198"/>
    </location>
</feature>
<comment type="similarity">
    <text evidence="1 3">Belongs to the glycosyl hydrolase 22 family.</text>
</comment>
<dbReference type="CDD" id="cd16897">
    <property type="entry name" value="LYZ_C"/>
    <property type="match status" value="1"/>
</dbReference>
<evidence type="ECO:0000256" key="3">
    <source>
        <dbReference type="RuleBase" id="RU004440"/>
    </source>
</evidence>
<evidence type="ECO:0000313" key="6">
    <source>
        <dbReference type="Proteomes" id="UP001177744"/>
    </source>
</evidence>
<dbReference type="PANTHER" id="PTHR11407">
    <property type="entry name" value="LYSOZYME C"/>
    <property type="match status" value="1"/>
</dbReference>
<dbReference type="PANTHER" id="PTHR11407:SF69">
    <property type="entry name" value="LYSOZYME C, MILK ISOZYME"/>
    <property type="match status" value="1"/>
</dbReference>
<dbReference type="PRINTS" id="PR00137">
    <property type="entry name" value="LYSOZYME"/>
</dbReference>
<dbReference type="InterPro" id="IPR019799">
    <property type="entry name" value="Glyco_hydro_22_CS"/>
</dbReference>
<dbReference type="PRINTS" id="PR00135">
    <property type="entry name" value="LYZLACT"/>
</dbReference>
<dbReference type="Gene3D" id="1.10.530.10">
    <property type="match status" value="1"/>
</dbReference>
<dbReference type="AlphaFoldDB" id="A0AA40I1C8"/>
<evidence type="ECO:0000259" key="4">
    <source>
        <dbReference type="PROSITE" id="PS00128"/>
    </source>
</evidence>
<evidence type="ECO:0000256" key="2">
    <source>
        <dbReference type="ARBA" id="ARBA00023157"/>
    </source>
</evidence>
<dbReference type="SMART" id="SM00263">
    <property type="entry name" value="LYZ1"/>
    <property type="match status" value="1"/>
</dbReference>
<sequence>MHWPKSRTACFITETLFLEPFLVTSPSLKFTLARPAWGTSLGQPSPSSWHRCQHNCSLRDTFVSTGYKRQACPGHSSSRIALAAKMRAILIISLFSCFFAAYNAKVFSKCELARQLKAHGMDGFHGYSLANWVCMAQHESNFNTRAFNGKNSDGSSDYGLFQLNNKWWCKDNKYPSENACNIMCSKFLDDNINDDINCIKRVVRDPNGMSAWVAWVNHCKNKDLSQYLAGCQL</sequence>
<gene>
    <name evidence="5" type="ORF">QTO34_017616</name>
</gene>
<name>A0AA40I1C8_CNENI</name>
<dbReference type="InterPro" id="IPR001916">
    <property type="entry name" value="Glyco_hydro_22"/>
</dbReference>
<accession>A0AA40I1C8</accession>
<dbReference type="Proteomes" id="UP001177744">
    <property type="component" value="Unassembled WGS sequence"/>
</dbReference>
<dbReference type="PROSITE" id="PS00128">
    <property type="entry name" value="GLYCOSYL_HYDROL_F22_1"/>
    <property type="match status" value="1"/>
</dbReference>
<reference evidence="5" key="1">
    <citation type="submission" date="2023-06" db="EMBL/GenBank/DDBJ databases">
        <title>Reference genome for the Northern bat (Eptesicus nilssonii), a most northern bat species.</title>
        <authorList>
            <person name="Laine V.N."/>
            <person name="Pulliainen A.T."/>
            <person name="Lilley T.M."/>
        </authorList>
    </citation>
    <scope>NUCLEOTIDE SEQUENCE</scope>
    <source>
        <strain evidence="5">BLF_Eptnil</strain>
        <tissue evidence="5">Kidney</tissue>
    </source>
</reference>
<dbReference type="FunFam" id="1.10.530.10:FF:000001">
    <property type="entry name" value="Lysozyme C"/>
    <property type="match status" value="1"/>
</dbReference>
<comment type="caution">
    <text evidence="5">The sequence shown here is derived from an EMBL/GenBank/DDBJ whole genome shotgun (WGS) entry which is preliminary data.</text>
</comment>
<evidence type="ECO:0000256" key="1">
    <source>
        <dbReference type="ARBA" id="ARBA00010859"/>
    </source>
</evidence>
<proteinExistence type="inferred from homology"/>
<organism evidence="5 6">
    <name type="scientific">Cnephaeus nilssonii</name>
    <name type="common">Northern bat</name>
    <name type="synonym">Eptesicus nilssonii</name>
    <dbReference type="NCBI Taxonomy" id="3371016"/>
    <lineage>
        <taxon>Eukaryota</taxon>
        <taxon>Metazoa</taxon>
        <taxon>Chordata</taxon>
        <taxon>Craniata</taxon>
        <taxon>Vertebrata</taxon>
        <taxon>Euteleostomi</taxon>
        <taxon>Mammalia</taxon>
        <taxon>Eutheria</taxon>
        <taxon>Laurasiatheria</taxon>
        <taxon>Chiroptera</taxon>
        <taxon>Yangochiroptera</taxon>
        <taxon>Vespertilionidae</taxon>
        <taxon>Cnephaeus</taxon>
    </lineage>
</organism>